<evidence type="ECO:0000313" key="8">
    <source>
        <dbReference type="Proteomes" id="UP000540412"/>
    </source>
</evidence>
<keyword evidence="5" id="KW-0472">Membrane</keyword>
<dbReference type="SUPFAM" id="SSF55729">
    <property type="entry name" value="Acyl-CoA N-acyltransferases (Nat)"/>
    <property type="match status" value="1"/>
</dbReference>
<evidence type="ECO:0000256" key="2">
    <source>
        <dbReference type="ARBA" id="ARBA00022475"/>
    </source>
</evidence>
<dbReference type="Pfam" id="PF09924">
    <property type="entry name" value="LPG_synthase_C"/>
    <property type="match status" value="1"/>
</dbReference>
<evidence type="ECO:0000313" key="7">
    <source>
        <dbReference type="EMBL" id="MBB5912215.1"/>
    </source>
</evidence>
<dbReference type="PANTHER" id="PTHR34697:SF2">
    <property type="entry name" value="PHOSPHATIDYLGLYCEROL LYSYLTRANSFERASE"/>
    <property type="match status" value="1"/>
</dbReference>
<name>A0A7W9PA30_9NOCA</name>
<evidence type="ECO:0000259" key="6">
    <source>
        <dbReference type="Pfam" id="PF09924"/>
    </source>
</evidence>
<gene>
    <name evidence="7" type="ORF">BJY24_001082</name>
</gene>
<dbReference type="PANTHER" id="PTHR34697">
    <property type="entry name" value="PHOSPHATIDYLGLYCEROL LYSYLTRANSFERASE"/>
    <property type="match status" value="1"/>
</dbReference>
<dbReference type="InterPro" id="IPR024320">
    <property type="entry name" value="LPG_synthase_C"/>
</dbReference>
<dbReference type="GO" id="GO:0016755">
    <property type="term" value="F:aminoacyltransferase activity"/>
    <property type="evidence" value="ECO:0007669"/>
    <property type="project" value="TreeGrafter"/>
</dbReference>
<comment type="subcellular location">
    <subcellularLocation>
        <location evidence="1">Cell membrane</location>
        <topology evidence="1">Multi-pass membrane protein</topology>
    </subcellularLocation>
</comment>
<reference evidence="7 8" key="1">
    <citation type="submission" date="2020-08" db="EMBL/GenBank/DDBJ databases">
        <title>Sequencing the genomes of 1000 actinobacteria strains.</title>
        <authorList>
            <person name="Klenk H.-P."/>
        </authorList>
    </citation>
    <scope>NUCLEOTIDE SEQUENCE [LARGE SCALE GENOMIC DNA]</scope>
    <source>
        <strain evidence="7 8">DSM 43582</strain>
    </source>
</reference>
<dbReference type="InterPro" id="IPR016181">
    <property type="entry name" value="Acyl_CoA_acyltransferase"/>
</dbReference>
<keyword evidence="4" id="KW-1133">Transmembrane helix</keyword>
<evidence type="ECO:0000256" key="5">
    <source>
        <dbReference type="ARBA" id="ARBA00023136"/>
    </source>
</evidence>
<sequence>MSAYRTTDEIRQEPRGGVVAAVAANADHPSGFIACNDETEHYVAEGIPGLVPYRTRGRSVLVLGGPFAPRGDRERLLDAFLGEVVRRRRVVVVQVRPDDVELFVRRGFSVNQFGCSYSIDLSAFTSKGKPLAKVRQNISRAKREGTTVTEVTDDSRRDELDAIDRQWLRAKGWHVKQLDFMVGQRGGRGAAARRLFVAERDGRITGYVSYSPAYGSRPGWLYDLTRRTPGDSVGTVELINFTALNQFKDEGAQWLHLGLTPFAGMGSDDHEGASGVVRWVLRTVSERGAFLYPARTQQAFKLKWAPHVIEPEYLAFGGGPRPSSIWQLLRITNSI</sequence>
<comment type="caution">
    <text evidence="7">The sequence shown here is derived from an EMBL/GenBank/DDBJ whole genome shotgun (WGS) entry which is preliminary data.</text>
</comment>
<dbReference type="AlphaFoldDB" id="A0A7W9PA30"/>
<evidence type="ECO:0000256" key="1">
    <source>
        <dbReference type="ARBA" id="ARBA00004651"/>
    </source>
</evidence>
<evidence type="ECO:0000256" key="3">
    <source>
        <dbReference type="ARBA" id="ARBA00022692"/>
    </source>
</evidence>
<keyword evidence="8" id="KW-1185">Reference proteome</keyword>
<feature type="domain" description="Phosphatidylglycerol lysyltransferase C-terminal" evidence="6">
    <location>
        <begin position="25"/>
        <end position="316"/>
    </location>
</feature>
<dbReference type="GO" id="GO:0005886">
    <property type="term" value="C:plasma membrane"/>
    <property type="evidence" value="ECO:0007669"/>
    <property type="project" value="UniProtKB-SubCell"/>
</dbReference>
<evidence type="ECO:0000256" key="4">
    <source>
        <dbReference type="ARBA" id="ARBA00022989"/>
    </source>
</evidence>
<dbReference type="GO" id="GO:0055091">
    <property type="term" value="P:phospholipid homeostasis"/>
    <property type="evidence" value="ECO:0007669"/>
    <property type="project" value="TreeGrafter"/>
</dbReference>
<accession>A0A7W9PA30</accession>
<organism evidence="7 8">
    <name type="scientific">Nocardia transvalensis</name>
    <dbReference type="NCBI Taxonomy" id="37333"/>
    <lineage>
        <taxon>Bacteria</taxon>
        <taxon>Bacillati</taxon>
        <taxon>Actinomycetota</taxon>
        <taxon>Actinomycetes</taxon>
        <taxon>Mycobacteriales</taxon>
        <taxon>Nocardiaceae</taxon>
        <taxon>Nocardia</taxon>
    </lineage>
</organism>
<keyword evidence="2" id="KW-1003">Cell membrane</keyword>
<dbReference type="RefSeq" id="WP_051162953.1">
    <property type="nucleotide sequence ID" value="NZ_JACHIT010000001.1"/>
</dbReference>
<dbReference type="Proteomes" id="UP000540412">
    <property type="component" value="Unassembled WGS sequence"/>
</dbReference>
<proteinExistence type="predicted"/>
<dbReference type="EMBL" id="JACHIT010000001">
    <property type="protein sequence ID" value="MBB5912215.1"/>
    <property type="molecule type" value="Genomic_DNA"/>
</dbReference>
<dbReference type="InterPro" id="IPR051211">
    <property type="entry name" value="PG_lysyltransferase"/>
</dbReference>
<protein>
    <submittedName>
        <fullName evidence="7">Lysylphosphatidylglycerol synthetase-like protein (DUF2156 family)</fullName>
    </submittedName>
</protein>
<dbReference type="Gene3D" id="3.40.630.30">
    <property type="match status" value="1"/>
</dbReference>
<keyword evidence="3" id="KW-0812">Transmembrane</keyword>